<dbReference type="InterPro" id="IPR027268">
    <property type="entry name" value="Peptidase_M4/M1_CTD_sf"/>
</dbReference>
<evidence type="ECO:0000256" key="9">
    <source>
        <dbReference type="ARBA" id="ARBA00022801"/>
    </source>
</evidence>
<keyword evidence="10" id="KW-0862">Zinc</keyword>
<reference evidence="17 18" key="1">
    <citation type="submission" date="2018-02" db="EMBL/GenBank/DDBJ databases">
        <title>Draft genome sequences of four Legionella pneumophila clinical strains isolated in Ontario.</title>
        <authorList>
            <person name="Fortuna A."/>
            <person name="Ramnarine R."/>
            <person name="Li A."/>
            <person name="Frantz C."/>
            <person name="Mallo G."/>
        </authorList>
    </citation>
    <scope>NUCLEOTIDE SEQUENCE [LARGE SCALE GENOMIC DNA]</scope>
    <source>
        <strain evidence="17 18">LG61</strain>
    </source>
</reference>
<dbReference type="InterPro" id="IPR001930">
    <property type="entry name" value="Peptidase_M1"/>
</dbReference>
<evidence type="ECO:0000256" key="8">
    <source>
        <dbReference type="ARBA" id="ARBA00022723"/>
    </source>
</evidence>
<evidence type="ECO:0000256" key="11">
    <source>
        <dbReference type="ARBA" id="ARBA00023049"/>
    </source>
</evidence>
<dbReference type="Gene3D" id="3.30.2010.30">
    <property type="match status" value="1"/>
</dbReference>
<dbReference type="Gene3D" id="2.60.40.1840">
    <property type="match status" value="1"/>
</dbReference>
<keyword evidence="8" id="KW-0479">Metal-binding</keyword>
<dbReference type="InterPro" id="IPR042097">
    <property type="entry name" value="Aminopeptidase_N-like_N_sf"/>
</dbReference>
<dbReference type="EMBL" id="PQWY01000011">
    <property type="protein sequence ID" value="PPK30610.1"/>
    <property type="molecule type" value="Genomic_DNA"/>
</dbReference>
<gene>
    <name evidence="17" type="ORF">C3928_07545</name>
</gene>
<dbReference type="InterPro" id="IPR038438">
    <property type="entry name" value="PepN_Ig-like_sf"/>
</dbReference>
<keyword evidence="6 17" id="KW-0031">Aminopeptidase</keyword>
<dbReference type="AlphaFoldDB" id="A0A2S6EZL0"/>
<dbReference type="InterPro" id="IPR024601">
    <property type="entry name" value="Peptidase_M1_pepN_C"/>
</dbReference>
<keyword evidence="11" id="KW-0482">Metalloprotease</keyword>
<dbReference type="PANTHER" id="PTHR46322:SF1">
    <property type="entry name" value="PUROMYCIN-SENSITIVE AMINOPEPTIDASE"/>
    <property type="match status" value="1"/>
</dbReference>
<dbReference type="Gene3D" id="1.10.390.10">
    <property type="entry name" value="Neutral Protease Domain 2"/>
    <property type="match status" value="1"/>
</dbReference>
<evidence type="ECO:0000259" key="16">
    <source>
        <dbReference type="Pfam" id="PF17900"/>
    </source>
</evidence>
<name>A0A2S6EZL0_LEGPN</name>
<evidence type="ECO:0000259" key="15">
    <source>
        <dbReference type="Pfam" id="PF17432"/>
    </source>
</evidence>
<dbReference type="Pfam" id="PF17900">
    <property type="entry name" value="Peptidase_M1_N"/>
    <property type="match status" value="1"/>
</dbReference>
<dbReference type="Pfam" id="PF01433">
    <property type="entry name" value="Peptidase_M1"/>
    <property type="match status" value="1"/>
</dbReference>
<evidence type="ECO:0000313" key="18">
    <source>
        <dbReference type="Proteomes" id="UP000239239"/>
    </source>
</evidence>
<dbReference type="NCBIfam" id="TIGR02414">
    <property type="entry name" value="pepN_proteo"/>
    <property type="match status" value="1"/>
</dbReference>
<dbReference type="InterPro" id="IPR037144">
    <property type="entry name" value="Peptidase_M1_pepN_C_sf"/>
</dbReference>
<proteinExistence type="inferred from homology"/>
<evidence type="ECO:0000256" key="2">
    <source>
        <dbReference type="ARBA" id="ARBA00001947"/>
    </source>
</evidence>
<evidence type="ECO:0000259" key="13">
    <source>
        <dbReference type="Pfam" id="PF01433"/>
    </source>
</evidence>
<feature type="domain" description="Peptidase M1 alanyl aminopeptidase C-terminal" evidence="15">
    <location>
        <begin position="537"/>
        <end position="859"/>
    </location>
</feature>
<comment type="cofactor">
    <cofactor evidence="2">
        <name>Zn(2+)</name>
        <dbReference type="ChEBI" id="CHEBI:29105"/>
    </cofactor>
</comment>
<dbReference type="Pfam" id="PF17432">
    <property type="entry name" value="DUF3458_C"/>
    <property type="match status" value="1"/>
</dbReference>
<feature type="domain" description="Peptidase M1 membrane alanine aminopeptidase" evidence="13">
    <location>
        <begin position="238"/>
        <end position="440"/>
    </location>
</feature>
<dbReference type="EC" id="3.4.11.2" evidence="4 12"/>
<evidence type="ECO:0000256" key="1">
    <source>
        <dbReference type="ARBA" id="ARBA00000098"/>
    </source>
</evidence>
<keyword evidence="7" id="KW-0645">Protease</keyword>
<evidence type="ECO:0000256" key="10">
    <source>
        <dbReference type="ARBA" id="ARBA00022833"/>
    </source>
</evidence>
<evidence type="ECO:0000313" key="17">
    <source>
        <dbReference type="EMBL" id="PPK30610.1"/>
    </source>
</evidence>
<feature type="domain" description="Aminopeptidase N-like N-terminal" evidence="16">
    <location>
        <begin position="31"/>
        <end position="199"/>
    </location>
</feature>
<dbReference type="Proteomes" id="UP000239239">
    <property type="component" value="Unassembled WGS sequence"/>
</dbReference>
<evidence type="ECO:0000256" key="4">
    <source>
        <dbReference type="ARBA" id="ARBA00012564"/>
    </source>
</evidence>
<evidence type="ECO:0000256" key="6">
    <source>
        <dbReference type="ARBA" id="ARBA00022438"/>
    </source>
</evidence>
<feature type="domain" description="Peptidase M1 alanyl aminopeptidase Ig-like fold" evidence="14">
    <location>
        <begin position="446"/>
        <end position="532"/>
    </location>
</feature>
<evidence type="ECO:0000256" key="5">
    <source>
        <dbReference type="ARBA" id="ARBA00015611"/>
    </source>
</evidence>
<dbReference type="Pfam" id="PF11940">
    <property type="entry name" value="DUF3458"/>
    <property type="match status" value="1"/>
</dbReference>
<dbReference type="InterPro" id="IPR012779">
    <property type="entry name" value="Peptidase_M1_pepN"/>
</dbReference>
<dbReference type="SUPFAM" id="SSF55486">
    <property type="entry name" value="Metalloproteases ('zincins'), catalytic domain"/>
    <property type="match status" value="1"/>
</dbReference>
<dbReference type="GO" id="GO:0008237">
    <property type="term" value="F:metallopeptidase activity"/>
    <property type="evidence" value="ECO:0007669"/>
    <property type="project" value="UniProtKB-UniRule"/>
</dbReference>
<keyword evidence="9" id="KW-0378">Hydrolase</keyword>
<comment type="similarity">
    <text evidence="3">Belongs to the peptidase M1 family.</text>
</comment>
<dbReference type="PANTHER" id="PTHR46322">
    <property type="entry name" value="PUROMYCIN-SENSITIVE AMINOPEPTIDASE"/>
    <property type="match status" value="1"/>
</dbReference>
<dbReference type="SUPFAM" id="SSF63737">
    <property type="entry name" value="Leukotriene A4 hydrolase N-terminal domain"/>
    <property type="match status" value="1"/>
</dbReference>
<comment type="caution">
    <text evidence="17">The sequence shown here is derived from an EMBL/GenBank/DDBJ whole genome shotgun (WGS) entry which is preliminary data.</text>
</comment>
<dbReference type="OrthoDB" id="100605at2"/>
<comment type="catalytic activity">
    <reaction evidence="1">
        <text>Release of an N-terminal amino acid, Xaa-|-Yaa- from a peptide, amide or arylamide. Xaa is preferably Ala, but may be most amino acids including Pro (slow action). When a terminal hydrophobic residue is followed by a prolyl residue, the two may be released as an intact Xaa-Pro dipeptide.</text>
        <dbReference type="EC" id="3.4.11.2"/>
    </reaction>
</comment>
<dbReference type="InterPro" id="IPR014782">
    <property type="entry name" value="Peptidase_M1_dom"/>
</dbReference>
<evidence type="ECO:0000256" key="12">
    <source>
        <dbReference type="NCBIfam" id="TIGR02414"/>
    </source>
</evidence>
<dbReference type="GO" id="GO:0008270">
    <property type="term" value="F:zinc ion binding"/>
    <property type="evidence" value="ECO:0007669"/>
    <property type="project" value="InterPro"/>
</dbReference>
<dbReference type="InterPro" id="IPR035414">
    <property type="entry name" value="Peptidase_M1_pepN_Ig-like"/>
</dbReference>
<dbReference type="GO" id="GO:0006508">
    <property type="term" value="P:proteolysis"/>
    <property type="evidence" value="ECO:0007669"/>
    <property type="project" value="UniProtKB-UniRule"/>
</dbReference>
<evidence type="ECO:0000259" key="14">
    <source>
        <dbReference type="Pfam" id="PF11940"/>
    </source>
</evidence>
<dbReference type="PRINTS" id="PR00756">
    <property type="entry name" value="ALADIPTASE"/>
</dbReference>
<evidence type="ECO:0000256" key="7">
    <source>
        <dbReference type="ARBA" id="ARBA00022670"/>
    </source>
</evidence>
<dbReference type="GO" id="GO:0016285">
    <property type="term" value="F:alanyl aminopeptidase activity"/>
    <property type="evidence" value="ECO:0007669"/>
    <property type="project" value="UniProtKB-EC"/>
</dbReference>
<dbReference type="Gene3D" id="1.25.50.10">
    <property type="entry name" value="Peptidase M1, alanyl aminopeptidase, C-terminal domain"/>
    <property type="match status" value="1"/>
</dbReference>
<evidence type="ECO:0000256" key="3">
    <source>
        <dbReference type="ARBA" id="ARBA00010136"/>
    </source>
</evidence>
<dbReference type="InterPro" id="IPR045357">
    <property type="entry name" value="Aminopeptidase_N-like_N"/>
</dbReference>
<dbReference type="Gene3D" id="2.60.40.1730">
    <property type="entry name" value="tricorn interacting facor f3 domain"/>
    <property type="match status" value="1"/>
</dbReference>
<sequence>MVKQGVFMKTDQSKVKKLSDYKSLDYFVIHVDLQIDLSKKPVESKARLTVVPNPSVDSHSNDLVLDGENMTLVSLQMNDNLLKENEYELTKDSLIIKNIPQNTPFTIETTSLLGENTDLFGLYETEGVALVKAESEGLRRVFYLPDRPDNLATYKATIIANQEDYPVLLSNGVLIEKKELPLGLHSVTWLDDVPKPSYLFALVAGNLQRSVTYYQTKSGRQLPIEFYVPPSATAKCDFAKEVLKEAMAWDERTFNLECALRQHMVAGVDKYASGASEPTGLNLFNTENLFATPETKTDLGILRVLEVVAHEFFHYWSGDRVTIRDWFNLPLKEGLTTFRAAMFREELFGTDLIRLLDGKNLDERAPRQSAYTAVRSLYTAAAYEKSADIFRMMMLFVGKESFFQGVAKFFKDNDGGAVTLEDFIDSLSYSSGKDLHSFLSWFTESGIPELIVTDEFNPDTKQYFLKIKTVNGKNRPVPFLMGLLDSTGKEIVADKLLILDQEEIEFQFENIQARPIPSLLRSFSAPVHLKYDYSYKNLLLLMQYDTNLYNRCEAAKKLISALLNDFCKGKKIELSPQFFAVYKALLSDSSLSEWMLAELITLPILEELIENQEKPDFEKLNEGRQLIQNALAKELKTDFYNLLFRIQIAGDDDKRKLEGFDLKQAGLRRLKSICFSYLLHVDFEKTKEKLILQFEDALGKNMTETVLALSMLCEINCEEADVALEDYYHYWKNDPGAVNNWFSIQASAHSPHAIERVKKLMHHGDFDLSNPNKVYALLGSFIKNPFGFHSVTGEGYQLVSGAILGLDKINPTLAANLTEKFTYWDKYDVNRQAMMISSLKLIYSNATSSDVRTMAKKGLDKVKEDLPLPIHLTFHGGSINQNKITQLIADGDKENTYFLH</sequence>
<protein>
    <recommendedName>
        <fullName evidence="5 12">Aminopeptidase N</fullName>
        <ecNumber evidence="4 12">3.4.11.2</ecNumber>
    </recommendedName>
</protein>
<accession>A0A2S6EZL0</accession>
<organism evidence="17 18">
    <name type="scientific">Legionella pneumophila</name>
    <dbReference type="NCBI Taxonomy" id="446"/>
    <lineage>
        <taxon>Bacteria</taxon>
        <taxon>Pseudomonadati</taxon>
        <taxon>Pseudomonadota</taxon>
        <taxon>Gammaproteobacteria</taxon>
        <taxon>Legionellales</taxon>
        <taxon>Legionellaceae</taxon>
        <taxon>Legionella</taxon>
    </lineage>
</organism>